<evidence type="ECO:0000313" key="10">
    <source>
        <dbReference type="EMBL" id="PIW19447.1"/>
    </source>
</evidence>
<protein>
    <recommendedName>
        <fullName evidence="2">histidine kinase</fullName>
        <ecNumber evidence="2">2.7.13.3</ecNumber>
    </recommendedName>
</protein>
<evidence type="ECO:0000256" key="5">
    <source>
        <dbReference type="ARBA" id="ARBA00022777"/>
    </source>
</evidence>
<organism evidence="10 11">
    <name type="scientific">bacterium (Candidatus Blackallbacteria) CG17_big_fil_post_rev_8_21_14_2_50_48_46</name>
    <dbReference type="NCBI Taxonomy" id="2014261"/>
    <lineage>
        <taxon>Bacteria</taxon>
        <taxon>Candidatus Blackallbacteria</taxon>
    </lineage>
</organism>
<dbReference type="PANTHER" id="PTHR45453:SF1">
    <property type="entry name" value="PHOSPHATE REGULON SENSOR PROTEIN PHOR"/>
    <property type="match status" value="1"/>
</dbReference>
<comment type="catalytic activity">
    <reaction evidence="1">
        <text>ATP + protein L-histidine = ADP + protein N-phospho-L-histidine.</text>
        <dbReference type="EC" id="2.7.13.3"/>
    </reaction>
</comment>
<dbReference type="EMBL" id="PFFQ01000004">
    <property type="protein sequence ID" value="PIW19447.1"/>
    <property type="molecule type" value="Genomic_DNA"/>
</dbReference>
<dbReference type="InterPro" id="IPR036097">
    <property type="entry name" value="HisK_dim/P_sf"/>
</dbReference>
<sequence length="310" mass="34968">MKNRSKALPLTITLGSILLVFCLALTTLWNIVLIYNALQLKAYAGPHLKNIWSQWVILGVGSALFVIIITGIILFIVFMSRQIIVNQLQKNFIDSMTHELKTPLTSLRLYVETLQRHRVDPEKQAWLLDTMLKDIEHLDQLVSHVLEAVRVEYGRQGENLSEVALKPLLQECAETLRRRYQLPEDALQLTGPELLMRSNAGGLRLVFMNLLDNAVKYSGEALPQIQIRWQPENGQGVQVEIQDQGLGIPEAELKKVFRRFYRLSGHEALKGSGLGLFIVQETLRQLKGRIQASSPGPNQGSTFTVSLPLN</sequence>
<feature type="compositionally biased region" description="Polar residues" evidence="7">
    <location>
        <begin position="291"/>
        <end position="310"/>
    </location>
</feature>
<dbReference type="CDD" id="cd00075">
    <property type="entry name" value="HATPase"/>
    <property type="match status" value="1"/>
</dbReference>
<dbReference type="InterPro" id="IPR050351">
    <property type="entry name" value="BphY/WalK/GraS-like"/>
</dbReference>
<gene>
    <name evidence="10" type="ORF">COW36_01010</name>
</gene>
<dbReference type="InterPro" id="IPR036890">
    <property type="entry name" value="HATPase_C_sf"/>
</dbReference>
<dbReference type="SUPFAM" id="SSF47384">
    <property type="entry name" value="Homodimeric domain of signal transducing histidine kinase"/>
    <property type="match status" value="1"/>
</dbReference>
<feature type="region of interest" description="Disordered" evidence="7">
    <location>
        <begin position="290"/>
        <end position="310"/>
    </location>
</feature>
<accession>A0A2M7GBB2</accession>
<keyword evidence="4" id="KW-0808">Transferase</keyword>
<dbReference type="GO" id="GO:0005886">
    <property type="term" value="C:plasma membrane"/>
    <property type="evidence" value="ECO:0007669"/>
    <property type="project" value="TreeGrafter"/>
</dbReference>
<evidence type="ECO:0000256" key="7">
    <source>
        <dbReference type="SAM" id="MobiDB-lite"/>
    </source>
</evidence>
<proteinExistence type="predicted"/>
<dbReference type="PROSITE" id="PS50109">
    <property type="entry name" value="HIS_KIN"/>
    <property type="match status" value="1"/>
</dbReference>
<keyword evidence="6" id="KW-0902">Two-component regulatory system</keyword>
<evidence type="ECO:0000313" key="11">
    <source>
        <dbReference type="Proteomes" id="UP000231019"/>
    </source>
</evidence>
<dbReference type="SMART" id="SM00388">
    <property type="entry name" value="HisKA"/>
    <property type="match status" value="1"/>
</dbReference>
<dbReference type="InterPro" id="IPR004358">
    <property type="entry name" value="Sig_transdc_His_kin-like_C"/>
</dbReference>
<feature type="domain" description="Histidine kinase" evidence="9">
    <location>
        <begin position="95"/>
        <end position="310"/>
    </location>
</feature>
<dbReference type="Pfam" id="PF02518">
    <property type="entry name" value="HATPase_c"/>
    <property type="match status" value="1"/>
</dbReference>
<name>A0A2M7GBB2_9BACT</name>
<keyword evidence="8" id="KW-1133">Transmembrane helix</keyword>
<keyword evidence="8" id="KW-0812">Transmembrane</keyword>
<evidence type="ECO:0000256" key="2">
    <source>
        <dbReference type="ARBA" id="ARBA00012438"/>
    </source>
</evidence>
<dbReference type="GO" id="GO:0000155">
    <property type="term" value="F:phosphorelay sensor kinase activity"/>
    <property type="evidence" value="ECO:0007669"/>
    <property type="project" value="InterPro"/>
</dbReference>
<evidence type="ECO:0000256" key="3">
    <source>
        <dbReference type="ARBA" id="ARBA00022553"/>
    </source>
</evidence>
<dbReference type="InterPro" id="IPR003594">
    <property type="entry name" value="HATPase_dom"/>
</dbReference>
<evidence type="ECO:0000256" key="1">
    <source>
        <dbReference type="ARBA" id="ARBA00000085"/>
    </source>
</evidence>
<dbReference type="PANTHER" id="PTHR45453">
    <property type="entry name" value="PHOSPHATE REGULON SENSOR PROTEIN PHOR"/>
    <property type="match status" value="1"/>
</dbReference>
<keyword evidence="3" id="KW-0597">Phosphoprotein</keyword>
<evidence type="ECO:0000256" key="6">
    <source>
        <dbReference type="ARBA" id="ARBA00023012"/>
    </source>
</evidence>
<reference evidence="10 11" key="1">
    <citation type="submission" date="2017-09" db="EMBL/GenBank/DDBJ databases">
        <title>Depth-based differentiation of microbial function through sediment-hosted aquifers and enrichment of novel symbionts in the deep terrestrial subsurface.</title>
        <authorList>
            <person name="Probst A.J."/>
            <person name="Ladd B."/>
            <person name="Jarett J.K."/>
            <person name="Geller-Mcgrath D.E."/>
            <person name="Sieber C.M."/>
            <person name="Emerson J.B."/>
            <person name="Anantharaman K."/>
            <person name="Thomas B.C."/>
            <person name="Malmstrom R."/>
            <person name="Stieglmeier M."/>
            <person name="Klingl A."/>
            <person name="Woyke T."/>
            <person name="Ryan C.M."/>
            <person name="Banfield J.F."/>
        </authorList>
    </citation>
    <scope>NUCLEOTIDE SEQUENCE [LARGE SCALE GENOMIC DNA]</scope>
    <source>
        <strain evidence="10">CG17_big_fil_post_rev_8_21_14_2_50_48_46</strain>
    </source>
</reference>
<keyword evidence="8" id="KW-0472">Membrane</keyword>
<dbReference type="SMART" id="SM00387">
    <property type="entry name" value="HATPase_c"/>
    <property type="match status" value="1"/>
</dbReference>
<evidence type="ECO:0000256" key="8">
    <source>
        <dbReference type="SAM" id="Phobius"/>
    </source>
</evidence>
<dbReference type="Proteomes" id="UP000231019">
    <property type="component" value="Unassembled WGS sequence"/>
</dbReference>
<dbReference type="Pfam" id="PF00512">
    <property type="entry name" value="HisKA"/>
    <property type="match status" value="1"/>
</dbReference>
<dbReference type="EC" id="2.7.13.3" evidence="2"/>
<comment type="caution">
    <text evidence="10">The sequence shown here is derived from an EMBL/GenBank/DDBJ whole genome shotgun (WGS) entry which is preliminary data.</text>
</comment>
<dbReference type="GO" id="GO:0016036">
    <property type="term" value="P:cellular response to phosphate starvation"/>
    <property type="evidence" value="ECO:0007669"/>
    <property type="project" value="TreeGrafter"/>
</dbReference>
<dbReference type="CDD" id="cd00082">
    <property type="entry name" value="HisKA"/>
    <property type="match status" value="1"/>
</dbReference>
<dbReference type="InterPro" id="IPR003661">
    <property type="entry name" value="HisK_dim/P_dom"/>
</dbReference>
<dbReference type="GO" id="GO:0004721">
    <property type="term" value="F:phosphoprotein phosphatase activity"/>
    <property type="evidence" value="ECO:0007669"/>
    <property type="project" value="TreeGrafter"/>
</dbReference>
<keyword evidence="5" id="KW-0418">Kinase</keyword>
<evidence type="ECO:0000256" key="4">
    <source>
        <dbReference type="ARBA" id="ARBA00022679"/>
    </source>
</evidence>
<dbReference type="Gene3D" id="1.10.287.130">
    <property type="match status" value="1"/>
</dbReference>
<dbReference type="PRINTS" id="PR00344">
    <property type="entry name" value="BCTRLSENSOR"/>
</dbReference>
<feature type="transmembrane region" description="Helical" evidence="8">
    <location>
        <begin position="55"/>
        <end position="78"/>
    </location>
</feature>
<evidence type="ECO:0000259" key="9">
    <source>
        <dbReference type="PROSITE" id="PS50109"/>
    </source>
</evidence>
<dbReference type="InterPro" id="IPR005467">
    <property type="entry name" value="His_kinase_dom"/>
</dbReference>
<dbReference type="Gene3D" id="3.30.565.10">
    <property type="entry name" value="Histidine kinase-like ATPase, C-terminal domain"/>
    <property type="match status" value="1"/>
</dbReference>
<feature type="transmembrane region" description="Helical" evidence="8">
    <location>
        <begin position="12"/>
        <end position="35"/>
    </location>
</feature>
<dbReference type="AlphaFoldDB" id="A0A2M7GBB2"/>
<dbReference type="SUPFAM" id="SSF55874">
    <property type="entry name" value="ATPase domain of HSP90 chaperone/DNA topoisomerase II/histidine kinase"/>
    <property type="match status" value="1"/>
</dbReference>